<evidence type="ECO:0000313" key="3">
    <source>
        <dbReference type="Proteomes" id="UP000002358"/>
    </source>
</evidence>
<organism evidence="2 3">
    <name type="scientific">Nasonia vitripennis</name>
    <name type="common">Parasitic wasp</name>
    <dbReference type="NCBI Taxonomy" id="7425"/>
    <lineage>
        <taxon>Eukaryota</taxon>
        <taxon>Metazoa</taxon>
        <taxon>Ecdysozoa</taxon>
        <taxon>Arthropoda</taxon>
        <taxon>Hexapoda</taxon>
        <taxon>Insecta</taxon>
        <taxon>Pterygota</taxon>
        <taxon>Neoptera</taxon>
        <taxon>Endopterygota</taxon>
        <taxon>Hymenoptera</taxon>
        <taxon>Apocrita</taxon>
        <taxon>Proctotrupomorpha</taxon>
        <taxon>Chalcidoidea</taxon>
        <taxon>Pteromalidae</taxon>
        <taxon>Pteromalinae</taxon>
        <taxon>Nasonia</taxon>
    </lineage>
</organism>
<protein>
    <recommendedName>
        <fullName evidence="1">Integrase catalytic domain-containing protein</fullName>
    </recommendedName>
</protein>
<dbReference type="KEGG" id="nvi:103315942"/>
<dbReference type="AlphaFoldDB" id="A0A7M7H454"/>
<accession>A0A7M7H454</accession>
<dbReference type="OrthoDB" id="422540at2759"/>
<dbReference type="GO" id="GO:0003676">
    <property type="term" value="F:nucleic acid binding"/>
    <property type="evidence" value="ECO:0007669"/>
    <property type="project" value="InterPro"/>
</dbReference>
<dbReference type="GeneID" id="103315942"/>
<feature type="domain" description="Integrase catalytic" evidence="1">
    <location>
        <begin position="1"/>
        <end position="82"/>
    </location>
</feature>
<dbReference type="InterPro" id="IPR001584">
    <property type="entry name" value="Integrase_cat-core"/>
</dbReference>
<dbReference type="InParanoid" id="A0A7M7H454"/>
<dbReference type="PROSITE" id="PS50994">
    <property type="entry name" value="INTEGRASE"/>
    <property type="match status" value="1"/>
</dbReference>
<dbReference type="Proteomes" id="UP000002358">
    <property type="component" value="Unassembled WGS sequence"/>
</dbReference>
<proteinExistence type="predicted"/>
<name>A0A7M7H454_NASVI</name>
<sequence length="164" mass="18629">MVGSRKIHTTPYHPQANGLIERFHRTLKAVLMCEAHVPWPDRLPIVMLGLRSCLKEDLQASPAEMLYGSSLRIPGEFFVTDSVPADIGTFLGKLKELFRSIKPEPASRHMTYKPFRLKNFATCSHVYQRVDAVRKPLVPPYVGPFKVVRRVSEKVYVILVNGVE</sequence>
<dbReference type="InterPro" id="IPR036397">
    <property type="entry name" value="RNaseH_sf"/>
</dbReference>
<dbReference type="EnsemblMetazoa" id="XM_008207151">
    <property type="protein sequence ID" value="XP_008205373"/>
    <property type="gene ID" value="LOC103315942"/>
</dbReference>
<dbReference type="RefSeq" id="XP_008205373.1">
    <property type="nucleotide sequence ID" value="XM_008207151.1"/>
</dbReference>
<evidence type="ECO:0000259" key="1">
    <source>
        <dbReference type="PROSITE" id="PS50994"/>
    </source>
</evidence>
<reference evidence="2" key="1">
    <citation type="submission" date="2021-01" db="UniProtKB">
        <authorList>
            <consortium name="EnsemblMetazoa"/>
        </authorList>
    </citation>
    <scope>IDENTIFICATION</scope>
</reference>
<dbReference type="InterPro" id="IPR012337">
    <property type="entry name" value="RNaseH-like_sf"/>
</dbReference>
<keyword evidence="3" id="KW-1185">Reference proteome</keyword>
<dbReference type="GO" id="GO:0015074">
    <property type="term" value="P:DNA integration"/>
    <property type="evidence" value="ECO:0007669"/>
    <property type="project" value="InterPro"/>
</dbReference>
<dbReference type="PANTHER" id="PTHR38681:SF1">
    <property type="entry name" value="RETROVIRUS-RELATED POL POLYPROTEIN FROM TRANSPOSON 412-LIKE PROTEIN"/>
    <property type="match status" value="1"/>
</dbReference>
<dbReference type="Gene3D" id="3.30.420.10">
    <property type="entry name" value="Ribonuclease H-like superfamily/Ribonuclease H"/>
    <property type="match status" value="1"/>
</dbReference>
<dbReference type="SUPFAM" id="SSF53098">
    <property type="entry name" value="Ribonuclease H-like"/>
    <property type="match status" value="1"/>
</dbReference>
<dbReference type="PANTHER" id="PTHR38681">
    <property type="entry name" value="RETROVIRUS-RELATED POL POLYPROTEIN FROM TRANSPOSON 412-LIKE PROTEIN-RELATED"/>
    <property type="match status" value="1"/>
</dbReference>
<evidence type="ECO:0000313" key="2">
    <source>
        <dbReference type="EnsemblMetazoa" id="XP_008205373"/>
    </source>
</evidence>